<dbReference type="Proteomes" id="UP000326062">
    <property type="component" value="Chromosome 1"/>
</dbReference>
<sequence length="123" mass="14601">MVKHRLPWWLSGKESTCQCRRHGFDPSSRKMTRGGATNCFLMVKHCKNMIYSLCVEYFYRIYLVKCNKAIEMSMKWQHTPVFLPGKSHGQRSLVGYSPWGHKESDTTEHTRTQPLKYYTEEKY</sequence>
<organism evidence="1 2">
    <name type="scientific">Muntiacus reevesi</name>
    <name type="common">Reeves' muntjac</name>
    <name type="synonym">Cervus reevesi</name>
    <dbReference type="NCBI Taxonomy" id="9886"/>
    <lineage>
        <taxon>Eukaryota</taxon>
        <taxon>Metazoa</taxon>
        <taxon>Chordata</taxon>
        <taxon>Craniata</taxon>
        <taxon>Vertebrata</taxon>
        <taxon>Euteleostomi</taxon>
        <taxon>Mammalia</taxon>
        <taxon>Eutheria</taxon>
        <taxon>Laurasiatheria</taxon>
        <taxon>Artiodactyla</taxon>
        <taxon>Ruminantia</taxon>
        <taxon>Pecora</taxon>
        <taxon>Cervidae</taxon>
        <taxon>Muntiacinae</taxon>
        <taxon>Muntiacus</taxon>
    </lineage>
</organism>
<accession>A0A5J5N0F5</accession>
<dbReference type="AlphaFoldDB" id="A0A5J5N0F5"/>
<comment type="caution">
    <text evidence="1">The sequence shown here is derived from an EMBL/GenBank/DDBJ whole genome shotgun (WGS) entry which is preliminary data.</text>
</comment>
<reference evidence="1 2" key="1">
    <citation type="submission" date="2019-06" db="EMBL/GenBank/DDBJ databases">
        <title>Discovery of a novel chromosome fission-fusion reversal in muntjac.</title>
        <authorList>
            <person name="Mudd A.B."/>
            <person name="Bredeson J.V."/>
            <person name="Baum R."/>
            <person name="Hockemeyer D."/>
            <person name="Rokhsar D.S."/>
        </authorList>
    </citation>
    <scope>NUCLEOTIDE SEQUENCE [LARGE SCALE GENOMIC DNA]</scope>
    <source>
        <strain evidence="1">UCam_UCB_Mr</strain>
        <tissue evidence="1">Fibroblast cell line</tissue>
    </source>
</reference>
<evidence type="ECO:0000313" key="2">
    <source>
        <dbReference type="Proteomes" id="UP000326062"/>
    </source>
</evidence>
<evidence type="ECO:0000313" key="1">
    <source>
        <dbReference type="EMBL" id="KAB0386208.1"/>
    </source>
</evidence>
<gene>
    <name evidence="1" type="ORF">FD755_001164</name>
</gene>
<protein>
    <submittedName>
        <fullName evidence="1">Uncharacterized protein</fullName>
    </submittedName>
</protein>
<keyword evidence="2" id="KW-1185">Reference proteome</keyword>
<dbReference type="EMBL" id="VCEB01000001">
    <property type="protein sequence ID" value="KAB0386208.1"/>
    <property type="molecule type" value="Genomic_DNA"/>
</dbReference>
<name>A0A5J5N0F5_MUNRE</name>
<proteinExistence type="predicted"/>